<gene>
    <name evidence="3" type="ORF">P170DRAFT_482148</name>
</gene>
<accession>A0A2I2GM52</accession>
<comment type="caution">
    <text evidence="3">The sequence shown here is derived from an EMBL/GenBank/DDBJ whole genome shotgun (WGS) entry which is preliminary data.</text>
</comment>
<feature type="region of interest" description="Disordered" evidence="2">
    <location>
        <begin position="357"/>
        <end position="376"/>
    </location>
</feature>
<keyword evidence="4" id="KW-1185">Reference proteome</keyword>
<evidence type="ECO:0000313" key="3">
    <source>
        <dbReference type="EMBL" id="PLB53954.1"/>
    </source>
</evidence>
<feature type="compositionally biased region" description="Basic and acidic residues" evidence="2">
    <location>
        <begin position="100"/>
        <end position="113"/>
    </location>
</feature>
<dbReference type="OrthoDB" id="5333917at2759"/>
<feature type="compositionally biased region" description="Basic residues" evidence="2">
    <location>
        <begin position="116"/>
        <end position="125"/>
    </location>
</feature>
<organism evidence="3 4">
    <name type="scientific">Aspergillus steynii IBT 23096</name>
    <dbReference type="NCBI Taxonomy" id="1392250"/>
    <lineage>
        <taxon>Eukaryota</taxon>
        <taxon>Fungi</taxon>
        <taxon>Dikarya</taxon>
        <taxon>Ascomycota</taxon>
        <taxon>Pezizomycotina</taxon>
        <taxon>Eurotiomycetes</taxon>
        <taxon>Eurotiomycetidae</taxon>
        <taxon>Eurotiales</taxon>
        <taxon>Aspergillaceae</taxon>
        <taxon>Aspergillus</taxon>
        <taxon>Aspergillus subgen. Circumdati</taxon>
    </lineage>
</organism>
<evidence type="ECO:0000256" key="1">
    <source>
        <dbReference type="SAM" id="Coils"/>
    </source>
</evidence>
<dbReference type="AlphaFoldDB" id="A0A2I2GM52"/>
<reference evidence="3 4" key="1">
    <citation type="submission" date="2016-12" db="EMBL/GenBank/DDBJ databases">
        <title>The genomes of Aspergillus section Nigri reveals drivers in fungal speciation.</title>
        <authorList>
            <consortium name="DOE Joint Genome Institute"/>
            <person name="Vesth T.C."/>
            <person name="Nybo J."/>
            <person name="Theobald S."/>
            <person name="Brandl J."/>
            <person name="Frisvad J.C."/>
            <person name="Nielsen K.F."/>
            <person name="Lyhne E.K."/>
            <person name="Kogle M.E."/>
            <person name="Kuo A."/>
            <person name="Riley R."/>
            <person name="Clum A."/>
            <person name="Nolan M."/>
            <person name="Lipzen A."/>
            <person name="Salamov A."/>
            <person name="Henrissat B."/>
            <person name="Wiebenga A."/>
            <person name="De Vries R.P."/>
            <person name="Grigoriev I.V."/>
            <person name="Mortensen U.H."/>
            <person name="Andersen M.R."/>
            <person name="Baker S.E."/>
        </authorList>
    </citation>
    <scope>NUCLEOTIDE SEQUENCE [LARGE SCALE GENOMIC DNA]</scope>
    <source>
        <strain evidence="3 4">IBT 23096</strain>
    </source>
</reference>
<feature type="compositionally biased region" description="Low complexity" evidence="2">
    <location>
        <begin position="69"/>
        <end position="78"/>
    </location>
</feature>
<evidence type="ECO:0000256" key="2">
    <source>
        <dbReference type="SAM" id="MobiDB-lite"/>
    </source>
</evidence>
<name>A0A2I2GM52_9EURO</name>
<dbReference type="EMBL" id="MSFO01000001">
    <property type="protein sequence ID" value="PLB53954.1"/>
    <property type="molecule type" value="Genomic_DNA"/>
</dbReference>
<feature type="region of interest" description="Disordered" evidence="2">
    <location>
        <begin position="100"/>
        <end position="155"/>
    </location>
</feature>
<dbReference type="Proteomes" id="UP000234275">
    <property type="component" value="Unassembled WGS sequence"/>
</dbReference>
<dbReference type="GeneID" id="36561573"/>
<sequence>MAFSLNHSVAELGSSQVNPLPMSFTEESSILSADLPIEPTMDSLATSRIVLKIPFAPKPTTASPEPVQSSSSTAHSSSFLGPKSPTFKCTPLVIKDEWIKDEASSSSSDKEMRPPAGKRPRRWHRTLASPSVDGSNRSRHRSIAPSPPFRLRSRSPRSRAIYERYRPNLRVASVLDTDLTADGAYETHVQATRNVHIARIERLRAREDIQEAILELDRFELELAKQKLEECHRDYFKQPTFQFKSLLLVASPVSSPWRRETQILFGIAGRKNLSSRSDLLLALEHHQQQTPTQSWPPFFRGSPTLNTYLPRLIDYTGLLRYQYVMVWQDHTGQETLVANAYSMPFFWPELAEFQHRKSHDSDTAGTDKTSLPGEDGIRVLDTLPDGGYETILARAVEQFFVRQNLPAMSPPLTHDQARDMPVRRRREAPNALVVLSVGVYQEWRGQGLVGRMVEFLKDVARRDELGVVITPLRPAAKVGFPTADTVEYLGWRKETGPQGVVLLLVKHVALGGRVVRIARSSVSVMGDVAAWESWTGMDIRDLVASETEDTKMEKVDARGFVHICIPGALVPVRYYLRSEQLVYAEPSVWVYHDVTDSR</sequence>
<protein>
    <submittedName>
        <fullName evidence="3">Uncharacterized protein</fullName>
    </submittedName>
</protein>
<dbReference type="RefSeq" id="XP_024709256.1">
    <property type="nucleotide sequence ID" value="XM_024853875.1"/>
</dbReference>
<feature type="region of interest" description="Disordered" evidence="2">
    <location>
        <begin position="56"/>
        <end position="81"/>
    </location>
</feature>
<proteinExistence type="predicted"/>
<evidence type="ECO:0000313" key="4">
    <source>
        <dbReference type="Proteomes" id="UP000234275"/>
    </source>
</evidence>
<dbReference type="Gene3D" id="3.40.630.30">
    <property type="match status" value="1"/>
</dbReference>
<keyword evidence="1" id="KW-0175">Coiled coil</keyword>
<dbReference type="VEuPathDB" id="FungiDB:P170DRAFT_482148"/>
<feature type="coiled-coil region" evidence="1">
    <location>
        <begin position="202"/>
        <end position="229"/>
    </location>
</feature>